<evidence type="ECO:0000313" key="3">
    <source>
        <dbReference type="Proteomes" id="UP000294854"/>
    </source>
</evidence>
<dbReference type="EMBL" id="PUFO01000060">
    <property type="protein sequence ID" value="TDG76638.1"/>
    <property type="molecule type" value="Genomic_DNA"/>
</dbReference>
<gene>
    <name evidence="2" type="ORF">C5L31_000191</name>
</gene>
<accession>A0A4R5NM16</accession>
<dbReference type="STRING" id="1122149.FD44_GL001046"/>
<keyword evidence="1" id="KW-0472">Membrane</keyword>
<name>A0A4R5NM16_9LACO</name>
<keyword evidence="3" id="KW-1185">Reference proteome</keyword>
<keyword evidence="1" id="KW-1133">Transmembrane helix</keyword>
<feature type="transmembrane region" description="Helical" evidence="1">
    <location>
        <begin position="6"/>
        <end position="24"/>
    </location>
</feature>
<keyword evidence="1" id="KW-0812">Transmembrane</keyword>
<comment type="caution">
    <text evidence="2">The sequence shown here is derived from an EMBL/GenBank/DDBJ whole genome shotgun (WGS) entry which is preliminary data.</text>
</comment>
<dbReference type="AlphaFoldDB" id="A0A4R5NM16"/>
<dbReference type="Proteomes" id="UP000294854">
    <property type="component" value="Unassembled WGS sequence"/>
</dbReference>
<sequence length="144" mass="16354">MKKYVNSYLAGLIPFLIIVGLAGFTTTKAGDFIWRFTWMMLYFTISYFAIYPYVVLKVFPPGKDGMLDVNQGNMSTTEPSSTLGMPSPTINNREFGIKPHEPTAKYVKDSKVNMLASGFTIRLIIILFSPVFLLYYLIKRVSKK</sequence>
<evidence type="ECO:0000313" key="2">
    <source>
        <dbReference type="EMBL" id="TDG76638.1"/>
    </source>
</evidence>
<dbReference type="RefSeq" id="WP_010619319.1">
    <property type="nucleotide sequence ID" value="NZ_CP042371.1"/>
</dbReference>
<dbReference type="OrthoDB" id="9963160at2"/>
<feature type="transmembrane region" description="Helical" evidence="1">
    <location>
        <begin position="36"/>
        <end position="56"/>
    </location>
</feature>
<protein>
    <submittedName>
        <fullName evidence="2">Uncharacterized protein</fullName>
    </submittedName>
</protein>
<feature type="transmembrane region" description="Helical" evidence="1">
    <location>
        <begin position="119"/>
        <end position="138"/>
    </location>
</feature>
<reference evidence="2 3" key="1">
    <citation type="journal article" date="2019" name="Appl. Microbiol. Biotechnol.">
        <title>Uncovering carbohydrate metabolism through a genotype-phenotype association study of 56 lactic acid bacteria genomes.</title>
        <authorList>
            <person name="Buron-Moles G."/>
            <person name="Chailyan A."/>
            <person name="Dolejs I."/>
            <person name="Forster J."/>
            <person name="Miks M.H."/>
        </authorList>
    </citation>
    <scope>NUCLEOTIDE SEQUENCE [LARGE SCALE GENOMIC DNA]</scope>
    <source>
        <strain evidence="2 3">ATCC 49373</strain>
    </source>
</reference>
<evidence type="ECO:0000256" key="1">
    <source>
        <dbReference type="SAM" id="Phobius"/>
    </source>
</evidence>
<organism evidence="2 3">
    <name type="scientific">Secundilactobacillus malefermentans</name>
    <dbReference type="NCBI Taxonomy" id="176292"/>
    <lineage>
        <taxon>Bacteria</taxon>
        <taxon>Bacillati</taxon>
        <taxon>Bacillota</taxon>
        <taxon>Bacilli</taxon>
        <taxon>Lactobacillales</taxon>
        <taxon>Lactobacillaceae</taxon>
        <taxon>Secundilactobacillus</taxon>
    </lineage>
</organism>
<proteinExistence type="predicted"/>